<dbReference type="RefSeq" id="WP_121219603.1">
    <property type="nucleotide sequence ID" value="NZ_RBIG01000002.1"/>
</dbReference>
<dbReference type="AlphaFoldDB" id="A0A420WGE3"/>
<dbReference type="PRINTS" id="PR00260">
    <property type="entry name" value="CHEMTRNSDUCR"/>
</dbReference>
<dbReference type="SMART" id="SM00283">
    <property type="entry name" value="MA"/>
    <property type="match status" value="1"/>
</dbReference>
<evidence type="ECO:0000313" key="7">
    <source>
        <dbReference type="EMBL" id="RKQ70057.1"/>
    </source>
</evidence>
<dbReference type="OrthoDB" id="5179380at2"/>
<dbReference type="PROSITE" id="PS50111">
    <property type="entry name" value="CHEMOTAXIS_TRANSDUC_2"/>
    <property type="match status" value="1"/>
</dbReference>
<sequence length="436" mass="44824">MTNSSSLSRAGTAALLAVLTAAAAALLPWLPVAEAGLYASAAAALSALCAVATMLFLAKARRWIVRTQEVCTAVAAGDFEQRLTRLDEGGEMLALLRAVNHLVDVTDAFVREAGAAMDYVAKGRFFRKIQPQGFGGHFLVSANRINEATESMGAKVTHFASLTDGFESQVGSVVEVVASAATQLQATSSSLTGLANSTMTQTTAVAAATEEASANVGAVASASEELSASIGEITRQVGDSLRTIQAANDKAKLANDQVATLSQAAEEIGSVITLIREIAEQTNLLALNATIEAARAGEAGKGFSVVASEVKSLANQTGEATARIQDQVEGIRTATGKAVHAIGEIVTAIDDVSRISASVNLSVEEQAAATSEISKNVQEASAGTAEVARSTTLVLESAGETESAARDVQNAAGELSRQAEVLRAEVDRYLGAARSA</sequence>
<keyword evidence="4" id="KW-1133">Transmembrane helix</keyword>
<evidence type="ECO:0000256" key="4">
    <source>
        <dbReference type="SAM" id="Phobius"/>
    </source>
</evidence>
<organism evidence="7 8">
    <name type="scientific">Oceanibaculum indicum</name>
    <dbReference type="NCBI Taxonomy" id="526216"/>
    <lineage>
        <taxon>Bacteria</taxon>
        <taxon>Pseudomonadati</taxon>
        <taxon>Pseudomonadota</taxon>
        <taxon>Alphaproteobacteria</taxon>
        <taxon>Rhodospirillales</taxon>
        <taxon>Oceanibaculaceae</taxon>
        <taxon>Oceanibaculum</taxon>
    </lineage>
</organism>
<feature type="domain" description="Methyl-accepting transducer" evidence="5">
    <location>
        <begin position="173"/>
        <end position="409"/>
    </location>
</feature>
<dbReference type="InterPro" id="IPR003660">
    <property type="entry name" value="HAMP_dom"/>
</dbReference>
<dbReference type="GO" id="GO:0004888">
    <property type="term" value="F:transmembrane signaling receptor activity"/>
    <property type="evidence" value="ECO:0007669"/>
    <property type="project" value="InterPro"/>
</dbReference>
<dbReference type="InterPro" id="IPR004090">
    <property type="entry name" value="Chemotax_Me-accpt_rcpt"/>
</dbReference>
<reference evidence="7 8" key="1">
    <citation type="submission" date="2018-10" db="EMBL/GenBank/DDBJ databases">
        <title>Comparative analysis of microorganisms from saline springs in Andes Mountain Range, Colombia.</title>
        <authorList>
            <person name="Rubin E."/>
        </authorList>
    </citation>
    <scope>NUCLEOTIDE SEQUENCE [LARGE SCALE GENOMIC DNA]</scope>
    <source>
        <strain evidence="7 8">USBA 36</strain>
    </source>
</reference>
<evidence type="ECO:0000313" key="8">
    <source>
        <dbReference type="Proteomes" id="UP000277424"/>
    </source>
</evidence>
<evidence type="ECO:0000259" key="5">
    <source>
        <dbReference type="PROSITE" id="PS50111"/>
    </source>
</evidence>
<evidence type="ECO:0000259" key="6">
    <source>
        <dbReference type="PROSITE" id="PS50885"/>
    </source>
</evidence>
<protein>
    <submittedName>
        <fullName evidence="7">Methyl-accepting chemotaxis protein (MCP) signaling protein</fullName>
    </submittedName>
</protein>
<dbReference type="Pfam" id="PF00015">
    <property type="entry name" value="MCPsignal"/>
    <property type="match status" value="1"/>
</dbReference>
<dbReference type="InterPro" id="IPR004089">
    <property type="entry name" value="MCPsignal_dom"/>
</dbReference>
<evidence type="ECO:0000256" key="2">
    <source>
        <dbReference type="ARBA" id="ARBA00029447"/>
    </source>
</evidence>
<keyword evidence="4" id="KW-0812">Transmembrane</keyword>
<dbReference type="GO" id="GO:0007165">
    <property type="term" value="P:signal transduction"/>
    <property type="evidence" value="ECO:0007669"/>
    <property type="project" value="UniProtKB-KW"/>
</dbReference>
<dbReference type="SUPFAM" id="SSF58104">
    <property type="entry name" value="Methyl-accepting chemotaxis protein (MCP) signaling domain"/>
    <property type="match status" value="1"/>
</dbReference>
<accession>A0A420WGE3</accession>
<comment type="caution">
    <text evidence="7">The sequence shown here is derived from an EMBL/GenBank/DDBJ whole genome shotgun (WGS) entry which is preliminary data.</text>
</comment>
<dbReference type="GO" id="GO:0006935">
    <property type="term" value="P:chemotaxis"/>
    <property type="evidence" value="ECO:0007669"/>
    <property type="project" value="InterPro"/>
</dbReference>
<dbReference type="EMBL" id="RBIG01000002">
    <property type="protein sequence ID" value="RKQ70057.1"/>
    <property type="molecule type" value="Genomic_DNA"/>
</dbReference>
<dbReference type="PANTHER" id="PTHR32089">
    <property type="entry name" value="METHYL-ACCEPTING CHEMOTAXIS PROTEIN MCPB"/>
    <property type="match status" value="1"/>
</dbReference>
<keyword evidence="1 3" id="KW-0807">Transducer</keyword>
<comment type="similarity">
    <text evidence="2">Belongs to the methyl-accepting chemotaxis (MCP) protein family.</text>
</comment>
<feature type="domain" description="HAMP" evidence="6">
    <location>
        <begin position="58"/>
        <end position="111"/>
    </location>
</feature>
<dbReference type="Gene3D" id="1.10.287.950">
    <property type="entry name" value="Methyl-accepting chemotaxis protein"/>
    <property type="match status" value="1"/>
</dbReference>
<evidence type="ECO:0000256" key="3">
    <source>
        <dbReference type="PROSITE-ProRule" id="PRU00284"/>
    </source>
</evidence>
<feature type="transmembrane region" description="Helical" evidence="4">
    <location>
        <begin position="35"/>
        <end position="58"/>
    </location>
</feature>
<name>A0A420WGE3_9PROT</name>
<gene>
    <name evidence="7" type="ORF">BCL74_1993</name>
</gene>
<dbReference type="PROSITE" id="PS50885">
    <property type="entry name" value="HAMP"/>
    <property type="match status" value="1"/>
</dbReference>
<proteinExistence type="inferred from homology"/>
<dbReference type="PANTHER" id="PTHR32089:SF112">
    <property type="entry name" value="LYSOZYME-LIKE PROTEIN-RELATED"/>
    <property type="match status" value="1"/>
</dbReference>
<dbReference type="GO" id="GO:0016020">
    <property type="term" value="C:membrane"/>
    <property type="evidence" value="ECO:0007669"/>
    <property type="project" value="InterPro"/>
</dbReference>
<keyword evidence="4" id="KW-0472">Membrane</keyword>
<dbReference type="Proteomes" id="UP000277424">
    <property type="component" value="Unassembled WGS sequence"/>
</dbReference>
<evidence type="ECO:0000256" key="1">
    <source>
        <dbReference type="ARBA" id="ARBA00023224"/>
    </source>
</evidence>